<proteinExistence type="predicted"/>
<evidence type="ECO:0000313" key="1">
    <source>
        <dbReference type="EMBL" id="GAG19705.1"/>
    </source>
</evidence>
<comment type="caution">
    <text evidence="1">The sequence shown here is derived from an EMBL/GenBank/DDBJ whole genome shotgun (WGS) entry which is preliminary data.</text>
</comment>
<dbReference type="EMBL" id="BARS01030255">
    <property type="protein sequence ID" value="GAG19705.1"/>
    <property type="molecule type" value="Genomic_DNA"/>
</dbReference>
<accession>X0VN80</accession>
<reference evidence="1" key="1">
    <citation type="journal article" date="2014" name="Front. Microbiol.">
        <title>High frequency of phylogenetically diverse reductive dehalogenase-homologous genes in deep subseafloor sedimentary metagenomes.</title>
        <authorList>
            <person name="Kawai M."/>
            <person name="Futagami T."/>
            <person name="Toyoda A."/>
            <person name="Takaki Y."/>
            <person name="Nishi S."/>
            <person name="Hori S."/>
            <person name="Arai W."/>
            <person name="Tsubouchi T."/>
            <person name="Morono Y."/>
            <person name="Uchiyama I."/>
            <person name="Ito T."/>
            <person name="Fujiyama A."/>
            <person name="Inagaki F."/>
            <person name="Takami H."/>
        </authorList>
    </citation>
    <scope>NUCLEOTIDE SEQUENCE</scope>
    <source>
        <strain evidence="1">Expedition CK06-06</strain>
    </source>
</reference>
<organism evidence="1">
    <name type="scientific">marine sediment metagenome</name>
    <dbReference type="NCBI Taxonomy" id="412755"/>
    <lineage>
        <taxon>unclassified sequences</taxon>
        <taxon>metagenomes</taxon>
        <taxon>ecological metagenomes</taxon>
    </lineage>
</organism>
<protein>
    <submittedName>
        <fullName evidence="1">Uncharacterized protein</fullName>
    </submittedName>
</protein>
<sequence>NNLWRDPAAAELKLRLLHEFMQATLRDEQMRMPRVAGA</sequence>
<gene>
    <name evidence="1" type="ORF">S01H1_47202</name>
</gene>
<dbReference type="AlphaFoldDB" id="X0VN80"/>
<name>X0VN80_9ZZZZ</name>
<feature type="non-terminal residue" evidence="1">
    <location>
        <position position="1"/>
    </location>
</feature>